<organism evidence="2 3">
    <name type="scientific">Araneus ventricosus</name>
    <name type="common">Orbweaver spider</name>
    <name type="synonym">Epeira ventricosa</name>
    <dbReference type="NCBI Taxonomy" id="182803"/>
    <lineage>
        <taxon>Eukaryota</taxon>
        <taxon>Metazoa</taxon>
        <taxon>Ecdysozoa</taxon>
        <taxon>Arthropoda</taxon>
        <taxon>Chelicerata</taxon>
        <taxon>Arachnida</taxon>
        <taxon>Araneae</taxon>
        <taxon>Araneomorphae</taxon>
        <taxon>Entelegynae</taxon>
        <taxon>Araneoidea</taxon>
        <taxon>Araneidae</taxon>
        <taxon>Araneus</taxon>
    </lineage>
</organism>
<dbReference type="EMBL" id="BGPR01004061">
    <property type="protein sequence ID" value="GBM95489.1"/>
    <property type="molecule type" value="Genomic_DNA"/>
</dbReference>
<reference evidence="2 3" key="1">
    <citation type="journal article" date="2019" name="Sci. Rep.">
        <title>Orb-weaving spider Araneus ventricosus genome elucidates the spidroin gene catalogue.</title>
        <authorList>
            <person name="Kono N."/>
            <person name="Nakamura H."/>
            <person name="Ohtoshi R."/>
            <person name="Moran D.A.P."/>
            <person name="Shinohara A."/>
            <person name="Yoshida Y."/>
            <person name="Fujiwara M."/>
            <person name="Mori M."/>
            <person name="Tomita M."/>
            <person name="Arakawa K."/>
        </authorList>
    </citation>
    <scope>NUCLEOTIDE SEQUENCE [LARGE SCALE GENOMIC DNA]</scope>
</reference>
<evidence type="ECO:0000256" key="1">
    <source>
        <dbReference type="SAM" id="MobiDB-lite"/>
    </source>
</evidence>
<evidence type="ECO:0000313" key="2">
    <source>
        <dbReference type="EMBL" id="GBM95489.1"/>
    </source>
</evidence>
<keyword evidence="3" id="KW-1185">Reference proteome</keyword>
<accession>A0A4Y2K0Y6</accession>
<name>A0A4Y2K0Y6_ARAVE</name>
<sequence length="97" mass="10345">MWHRVSAHVAGNRKIESPRPSLASGILNDSGRYDSSSTEAGVLVTHHRAGGGAYCPTASTPAIAWAAIQRPRMLRQAGVTPSRLGSMMSEEMAGVKW</sequence>
<dbReference type="Proteomes" id="UP000499080">
    <property type="component" value="Unassembled WGS sequence"/>
</dbReference>
<gene>
    <name evidence="2" type="ORF">AVEN_95946_1</name>
</gene>
<comment type="caution">
    <text evidence="2">The sequence shown here is derived from an EMBL/GenBank/DDBJ whole genome shotgun (WGS) entry which is preliminary data.</text>
</comment>
<evidence type="ECO:0000313" key="3">
    <source>
        <dbReference type="Proteomes" id="UP000499080"/>
    </source>
</evidence>
<proteinExistence type="predicted"/>
<dbReference type="AlphaFoldDB" id="A0A4Y2K0Y6"/>
<feature type="region of interest" description="Disordered" evidence="1">
    <location>
        <begin position="1"/>
        <end position="33"/>
    </location>
</feature>
<protein>
    <submittedName>
        <fullName evidence="2">Uncharacterized protein</fullName>
    </submittedName>
</protein>